<name>A0A562IMH1_9ACTN</name>
<dbReference type="EMBL" id="VLKF01000001">
    <property type="protein sequence ID" value="TWH72211.1"/>
    <property type="molecule type" value="Genomic_DNA"/>
</dbReference>
<evidence type="ECO:0000256" key="5">
    <source>
        <dbReference type="RuleBase" id="RU361277"/>
    </source>
</evidence>
<dbReference type="PANTHER" id="PTHR43401">
    <property type="entry name" value="L-THREONINE 3-DEHYDROGENASE"/>
    <property type="match status" value="1"/>
</dbReference>
<evidence type="ECO:0000256" key="2">
    <source>
        <dbReference type="ARBA" id="ARBA00022723"/>
    </source>
</evidence>
<evidence type="ECO:0000313" key="7">
    <source>
        <dbReference type="EMBL" id="TWH72211.1"/>
    </source>
</evidence>
<organism evidence="7 8">
    <name type="scientific">Modestobacter roseus</name>
    <dbReference type="NCBI Taxonomy" id="1181884"/>
    <lineage>
        <taxon>Bacteria</taxon>
        <taxon>Bacillati</taxon>
        <taxon>Actinomycetota</taxon>
        <taxon>Actinomycetes</taxon>
        <taxon>Geodermatophilales</taxon>
        <taxon>Geodermatophilaceae</taxon>
        <taxon>Modestobacter</taxon>
    </lineage>
</organism>
<gene>
    <name evidence="7" type="ORF">JD78_00719</name>
</gene>
<keyword evidence="2 5" id="KW-0479">Metal-binding</keyword>
<dbReference type="Gene3D" id="3.90.180.10">
    <property type="entry name" value="Medium-chain alcohol dehydrogenases, catalytic domain"/>
    <property type="match status" value="1"/>
</dbReference>
<evidence type="ECO:0000259" key="6">
    <source>
        <dbReference type="SMART" id="SM00829"/>
    </source>
</evidence>
<keyword evidence="8" id="KW-1185">Reference proteome</keyword>
<dbReference type="SMART" id="SM00829">
    <property type="entry name" value="PKS_ER"/>
    <property type="match status" value="1"/>
</dbReference>
<proteinExistence type="inferred from homology"/>
<comment type="similarity">
    <text evidence="5">Belongs to the zinc-containing alcohol dehydrogenase family.</text>
</comment>
<evidence type="ECO:0000256" key="4">
    <source>
        <dbReference type="ARBA" id="ARBA00023002"/>
    </source>
</evidence>
<comment type="cofactor">
    <cofactor evidence="1 5">
        <name>Zn(2+)</name>
        <dbReference type="ChEBI" id="CHEBI:29105"/>
    </cofactor>
</comment>
<dbReference type="InterPro" id="IPR013149">
    <property type="entry name" value="ADH-like_C"/>
</dbReference>
<dbReference type="InterPro" id="IPR013154">
    <property type="entry name" value="ADH-like_N"/>
</dbReference>
<dbReference type="Pfam" id="PF08240">
    <property type="entry name" value="ADH_N"/>
    <property type="match status" value="1"/>
</dbReference>
<keyword evidence="3 5" id="KW-0862">Zinc</keyword>
<evidence type="ECO:0000256" key="1">
    <source>
        <dbReference type="ARBA" id="ARBA00001947"/>
    </source>
</evidence>
<dbReference type="RefSeq" id="WP_166520964.1">
    <property type="nucleotide sequence ID" value="NZ_VLKF01000001.1"/>
</dbReference>
<dbReference type="Proteomes" id="UP000321490">
    <property type="component" value="Unassembled WGS sequence"/>
</dbReference>
<dbReference type="Pfam" id="PF00107">
    <property type="entry name" value="ADH_zinc_N"/>
    <property type="match status" value="1"/>
</dbReference>
<dbReference type="InterPro" id="IPR002328">
    <property type="entry name" value="ADH_Zn_CS"/>
</dbReference>
<keyword evidence="4" id="KW-0560">Oxidoreductase</keyword>
<feature type="domain" description="Enoyl reductase (ER)" evidence="6">
    <location>
        <begin position="21"/>
        <end position="343"/>
    </location>
</feature>
<evidence type="ECO:0000313" key="8">
    <source>
        <dbReference type="Proteomes" id="UP000321490"/>
    </source>
</evidence>
<dbReference type="InterPro" id="IPR020843">
    <property type="entry name" value="ER"/>
</dbReference>
<accession>A0A562IMH1</accession>
<reference evidence="7 8" key="1">
    <citation type="submission" date="2019-07" db="EMBL/GenBank/DDBJ databases">
        <title>R&amp;d 2014.</title>
        <authorList>
            <person name="Klenk H.-P."/>
        </authorList>
    </citation>
    <scope>NUCLEOTIDE SEQUENCE [LARGE SCALE GENOMIC DNA]</scope>
    <source>
        <strain evidence="7 8">DSM 45764</strain>
    </source>
</reference>
<protein>
    <submittedName>
        <fullName evidence="7">(R,R)-butanediol dehydrogenase/meso-butanediol dehydrogenase/diacetyl reductase/L-iditol 2-dehydrogenase</fullName>
    </submittedName>
</protein>
<dbReference type="Gene3D" id="3.40.50.720">
    <property type="entry name" value="NAD(P)-binding Rossmann-like Domain"/>
    <property type="match status" value="1"/>
</dbReference>
<dbReference type="InterPro" id="IPR036291">
    <property type="entry name" value="NAD(P)-bd_dom_sf"/>
</dbReference>
<sequence>MRTVAVTKIGSLRDPDESARGRVGIVELPDQPLGPEDVRIRVAYAAICGSDPHLAEGFFGTDVPIGLGHELSGVVEAVGDGVRTGIRVGDRVAGNFLRFCGSCGPCRDGRQQFCEHIQDYNRPGMAETVTWHESQAYRLPESVSLRQGCLLEPVSVAVRIADKTRLRVGDRVAVCGGGPIGQLALQVMRLHGATSLTLIEPIAARREMALAAGAEHVIDPVGEDQAARAAEITGGRGYDVVIDASGSTRAVRGLLDIAAKGGTVVYGAMYPHDFEMPLNLSDALYLKELTLTGVFVSPYAFPRAVQLLPLLDLDALSATWFPFDQAVEAFAAHLSGEHPKVLIRCNDLDSHDLDSHDLDEGGAS</sequence>
<dbReference type="PROSITE" id="PS00059">
    <property type="entry name" value="ADH_ZINC"/>
    <property type="match status" value="1"/>
</dbReference>
<dbReference type="AlphaFoldDB" id="A0A562IMH1"/>
<comment type="caution">
    <text evidence="7">The sequence shown here is derived from an EMBL/GenBank/DDBJ whole genome shotgun (WGS) entry which is preliminary data.</text>
</comment>
<evidence type="ECO:0000256" key="3">
    <source>
        <dbReference type="ARBA" id="ARBA00022833"/>
    </source>
</evidence>
<dbReference type="SUPFAM" id="SSF51735">
    <property type="entry name" value="NAD(P)-binding Rossmann-fold domains"/>
    <property type="match status" value="1"/>
</dbReference>
<dbReference type="GO" id="GO:0016491">
    <property type="term" value="F:oxidoreductase activity"/>
    <property type="evidence" value="ECO:0007669"/>
    <property type="project" value="UniProtKB-KW"/>
</dbReference>
<dbReference type="InterPro" id="IPR011032">
    <property type="entry name" value="GroES-like_sf"/>
</dbReference>
<dbReference type="GO" id="GO:0008270">
    <property type="term" value="F:zinc ion binding"/>
    <property type="evidence" value="ECO:0007669"/>
    <property type="project" value="InterPro"/>
</dbReference>
<dbReference type="SUPFAM" id="SSF50129">
    <property type="entry name" value="GroES-like"/>
    <property type="match status" value="1"/>
</dbReference>
<dbReference type="PANTHER" id="PTHR43401:SF2">
    <property type="entry name" value="L-THREONINE 3-DEHYDROGENASE"/>
    <property type="match status" value="1"/>
</dbReference>
<dbReference type="InterPro" id="IPR050129">
    <property type="entry name" value="Zn_alcohol_dh"/>
</dbReference>